<accession>A0A9D2G3C7</accession>
<dbReference type="InterPro" id="IPR005119">
    <property type="entry name" value="LysR_subst-bd"/>
</dbReference>
<comment type="similarity">
    <text evidence="1">Belongs to the LysR transcriptional regulatory family.</text>
</comment>
<evidence type="ECO:0000256" key="3">
    <source>
        <dbReference type="ARBA" id="ARBA00023125"/>
    </source>
</evidence>
<dbReference type="InterPro" id="IPR036390">
    <property type="entry name" value="WH_DNA-bd_sf"/>
</dbReference>
<evidence type="ECO:0000256" key="4">
    <source>
        <dbReference type="ARBA" id="ARBA00023163"/>
    </source>
</evidence>
<evidence type="ECO:0000313" key="6">
    <source>
        <dbReference type="EMBL" id="HIZ71491.1"/>
    </source>
</evidence>
<dbReference type="InterPro" id="IPR050950">
    <property type="entry name" value="HTH-type_LysR_regulators"/>
</dbReference>
<evidence type="ECO:0000256" key="2">
    <source>
        <dbReference type="ARBA" id="ARBA00023015"/>
    </source>
</evidence>
<dbReference type="Proteomes" id="UP000824106">
    <property type="component" value="Unassembled WGS sequence"/>
</dbReference>
<dbReference type="InterPro" id="IPR000847">
    <property type="entry name" value="LysR_HTH_N"/>
</dbReference>
<evidence type="ECO:0000259" key="5">
    <source>
        <dbReference type="PROSITE" id="PS50931"/>
    </source>
</evidence>
<comment type="caution">
    <text evidence="6">The sequence shown here is derived from an EMBL/GenBank/DDBJ whole genome shotgun (WGS) entry which is preliminary data.</text>
</comment>
<organism evidence="6 7">
    <name type="scientific">Candidatus Atopostipes pullistercoris</name>
    <dbReference type="NCBI Taxonomy" id="2838467"/>
    <lineage>
        <taxon>Bacteria</taxon>
        <taxon>Bacillati</taxon>
        <taxon>Bacillota</taxon>
        <taxon>Bacilli</taxon>
        <taxon>Lactobacillales</taxon>
        <taxon>Carnobacteriaceae</taxon>
        <taxon>Atopostipes</taxon>
    </lineage>
</organism>
<dbReference type="SUPFAM" id="SSF46785">
    <property type="entry name" value="Winged helix' DNA-binding domain"/>
    <property type="match status" value="1"/>
</dbReference>
<dbReference type="GO" id="GO:0003700">
    <property type="term" value="F:DNA-binding transcription factor activity"/>
    <property type="evidence" value="ECO:0007669"/>
    <property type="project" value="InterPro"/>
</dbReference>
<feature type="domain" description="HTH lysR-type" evidence="5">
    <location>
        <begin position="1"/>
        <end position="59"/>
    </location>
</feature>
<keyword evidence="2" id="KW-0805">Transcription regulation</keyword>
<dbReference type="Gene3D" id="1.10.10.10">
    <property type="entry name" value="Winged helix-like DNA-binding domain superfamily/Winged helix DNA-binding domain"/>
    <property type="match status" value="1"/>
</dbReference>
<protein>
    <submittedName>
        <fullName evidence="6">LysR family transcriptional regulator</fullName>
    </submittedName>
</protein>
<dbReference type="PANTHER" id="PTHR30419:SF8">
    <property type="entry name" value="NITROGEN ASSIMILATION TRANSCRIPTIONAL ACTIVATOR-RELATED"/>
    <property type="match status" value="1"/>
</dbReference>
<dbReference type="GO" id="GO:0005829">
    <property type="term" value="C:cytosol"/>
    <property type="evidence" value="ECO:0007669"/>
    <property type="project" value="TreeGrafter"/>
</dbReference>
<reference evidence="6" key="2">
    <citation type="submission" date="2021-04" db="EMBL/GenBank/DDBJ databases">
        <authorList>
            <person name="Gilroy R."/>
        </authorList>
    </citation>
    <scope>NUCLEOTIDE SEQUENCE</scope>
    <source>
        <strain evidence="6">CHK169-4300</strain>
    </source>
</reference>
<sequence>MDILQLYYFINIVECNFNLSLAAKKIHISQPALSQFISNFESEKEILLFYRKNGRLNGLTPAGERIYEYALKITEQHEEMQEVVRLESLKQKGTIRIGLPSLILRVYFSQYFPSLSLNNPDVHIEIIENGSNELRKMLIADEIDMAILIEPTSLDTKKYEQHVIEIDQMVAFMAIDHPLVHCDKLQWKDLKNYPIGTFNKNFMTHQLVADKLRELNIENQIHFTSSSWDYLIEATRNEEIITILPRPVETFFDSKVFTTKKFEDFIPFNFRLCRPVKDKYNSVEDFVFDNIIEHFYQPLEN</sequence>
<dbReference type="AlphaFoldDB" id="A0A9D2G3C7"/>
<gene>
    <name evidence="6" type="ORF">H9808_07000</name>
</gene>
<dbReference type="Gene3D" id="3.40.190.290">
    <property type="match status" value="1"/>
</dbReference>
<dbReference type="PANTHER" id="PTHR30419">
    <property type="entry name" value="HTH-TYPE TRANSCRIPTIONAL REGULATOR YBHD"/>
    <property type="match status" value="1"/>
</dbReference>
<evidence type="ECO:0000256" key="1">
    <source>
        <dbReference type="ARBA" id="ARBA00009437"/>
    </source>
</evidence>
<dbReference type="Pfam" id="PF00126">
    <property type="entry name" value="HTH_1"/>
    <property type="match status" value="1"/>
</dbReference>
<keyword evidence="4" id="KW-0804">Transcription</keyword>
<evidence type="ECO:0000313" key="7">
    <source>
        <dbReference type="Proteomes" id="UP000824106"/>
    </source>
</evidence>
<proteinExistence type="inferred from homology"/>
<keyword evidence="3" id="KW-0238">DNA-binding</keyword>
<dbReference type="GO" id="GO:0003677">
    <property type="term" value="F:DNA binding"/>
    <property type="evidence" value="ECO:0007669"/>
    <property type="project" value="UniProtKB-KW"/>
</dbReference>
<reference evidence="6" key="1">
    <citation type="journal article" date="2021" name="PeerJ">
        <title>Extensive microbial diversity within the chicken gut microbiome revealed by metagenomics and culture.</title>
        <authorList>
            <person name="Gilroy R."/>
            <person name="Ravi A."/>
            <person name="Getino M."/>
            <person name="Pursley I."/>
            <person name="Horton D.L."/>
            <person name="Alikhan N.F."/>
            <person name="Baker D."/>
            <person name="Gharbi K."/>
            <person name="Hall N."/>
            <person name="Watson M."/>
            <person name="Adriaenssens E.M."/>
            <person name="Foster-Nyarko E."/>
            <person name="Jarju S."/>
            <person name="Secka A."/>
            <person name="Antonio M."/>
            <person name="Oren A."/>
            <person name="Chaudhuri R.R."/>
            <person name="La Ragione R."/>
            <person name="Hildebrand F."/>
            <person name="Pallen M.J."/>
        </authorList>
    </citation>
    <scope>NUCLEOTIDE SEQUENCE</scope>
    <source>
        <strain evidence="6">CHK169-4300</strain>
    </source>
</reference>
<dbReference type="CDD" id="cd05466">
    <property type="entry name" value="PBP2_LTTR_substrate"/>
    <property type="match status" value="1"/>
</dbReference>
<dbReference type="EMBL" id="DXAZ01000114">
    <property type="protein sequence ID" value="HIZ71491.1"/>
    <property type="molecule type" value="Genomic_DNA"/>
</dbReference>
<dbReference type="InterPro" id="IPR036388">
    <property type="entry name" value="WH-like_DNA-bd_sf"/>
</dbReference>
<dbReference type="PROSITE" id="PS50931">
    <property type="entry name" value="HTH_LYSR"/>
    <property type="match status" value="1"/>
</dbReference>
<dbReference type="Pfam" id="PF03466">
    <property type="entry name" value="LysR_substrate"/>
    <property type="match status" value="1"/>
</dbReference>
<dbReference type="SUPFAM" id="SSF53850">
    <property type="entry name" value="Periplasmic binding protein-like II"/>
    <property type="match status" value="1"/>
</dbReference>
<name>A0A9D2G3C7_9LACT</name>